<gene>
    <name evidence="1" type="ORF">MFMK1_000796</name>
</gene>
<accession>A0AAU0ULC7</accession>
<reference evidence="1 2" key="1">
    <citation type="submission" date="2023-04" db="EMBL/GenBank/DDBJ databases">
        <authorList>
            <person name="Hsu D."/>
        </authorList>
    </citation>
    <scope>NUCLEOTIDE SEQUENCE [LARGE SCALE GENOMIC DNA]</scope>
    <source>
        <strain evidence="1 2">MK1</strain>
    </source>
</reference>
<dbReference type="KEGG" id="dbc:MFMK1_000796"/>
<sequence>MKQGVSIELDKPRTFRYGMNALIRIEELTGKNLTKLELDNISIKDLRTIVYAGLFHEDKNLTPEKCADLIDEYSDIGTVAEKLGEAMTLAFGTKPGNPQAVETVKA</sequence>
<dbReference type="RefSeq" id="WP_366923878.1">
    <property type="nucleotide sequence ID" value="NZ_CP121694.1"/>
</dbReference>
<keyword evidence="2" id="KW-1185">Reference proteome</keyword>
<dbReference type="EMBL" id="CP121694">
    <property type="protein sequence ID" value="WRO21005.1"/>
    <property type="molecule type" value="Genomic_DNA"/>
</dbReference>
<protein>
    <recommendedName>
        <fullName evidence="3">Phage tail assembly protein</fullName>
    </recommendedName>
</protein>
<dbReference type="Proteomes" id="UP001329915">
    <property type="component" value="Chromosome"/>
</dbReference>
<proteinExistence type="predicted"/>
<name>A0AAU0ULC7_9FIRM</name>
<evidence type="ECO:0008006" key="3">
    <source>
        <dbReference type="Google" id="ProtNLM"/>
    </source>
</evidence>
<organism evidence="1 2">
    <name type="scientific">Metallumcola ferriviriculae</name>
    <dbReference type="NCBI Taxonomy" id="3039180"/>
    <lineage>
        <taxon>Bacteria</taxon>
        <taxon>Bacillati</taxon>
        <taxon>Bacillota</taxon>
        <taxon>Clostridia</taxon>
        <taxon>Neomoorellales</taxon>
        <taxon>Desulfitibacteraceae</taxon>
        <taxon>Metallumcola</taxon>
    </lineage>
</organism>
<dbReference type="AlphaFoldDB" id="A0AAU0ULC7"/>
<evidence type="ECO:0000313" key="1">
    <source>
        <dbReference type="EMBL" id="WRO21005.1"/>
    </source>
</evidence>
<evidence type="ECO:0000313" key="2">
    <source>
        <dbReference type="Proteomes" id="UP001329915"/>
    </source>
</evidence>